<dbReference type="GO" id="GO:0016705">
    <property type="term" value="F:oxidoreductase activity, acting on paired donors, with incorporation or reduction of molecular oxygen"/>
    <property type="evidence" value="ECO:0007669"/>
    <property type="project" value="InterPro"/>
</dbReference>
<dbReference type="PRINTS" id="PR00359">
    <property type="entry name" value="BP450"/>
</dbReference>
<evidence type="ECO:0000256" key="7">
    <source>
        <dbReference type="RuleBase" id="RU000461"/>
    </source>
</evidence>
<keyword evidence="10" id="KW-1185">Reference proteome</keyword>
<evidence type="ECO:0000256" key="4">
    <source>
        <dbReference type="ARBA" id="ARBA00023002"/>
    </source>
</evidence>
<feature type="region of interest" description="Disordered" evidence="8">
    <location>
        <begin position="1"/>
        <end position="22"/>
    </location>
</feature>
<proteinExistence type="inferred from homology"/>
<dbReference type="SUPFAM" id="SSF48264">
    <property type="entry name" value="Cytochrome P450"/>
    <property type="match status" value="1"/>
</dbReference>
<accession>A0A5P8KBS5</accession>
<evidence type="ECO:0000256" key="5">
    <source>
        <dbReference type="ARBA" id="ARBA00023004"/>
    </source>
</evidence>
<dbReference type="InterPro" id="IPR017972">
    <property type="entry name" value="Cyt_P450_CS"/>
</dbReference>
<dbReference type="Pfam" id="PF00067">
    <property type="entry name" value="p450"/>
    <property type="match status" value="1"/>
</dbReference>
<sequence length="402" mass="44515">MITSMLELERLPHPGGGGQNRLDLPEVLDRWREEEPVRRIAVEGGGTAWLFTRHADIRAALGDNRLSADRNRPGFPHLRPDDPPMPPGTFNHYDPPEHTVIRRMLAKAFMPKSIDLLKPGIHRIVSDVLDRMADKPRTADLYEEFALPLPSLVLCELLGVPYTDRAIFQENTPKALDNALPGPEVAAAFMEMFNWLGDFLDAKERHPQDDLMSDVAVNYVRTGVLPKEEAVGAVLMLLLAGHDATATMIGLGAVGLLRHAEQLRRLVADPAVVPAAVEELLRHLPVQYTGLRRIAVEDVEVGGVTVREGEGVILAVTAGNRDPRVFDDPGMLDVARGSRHHLTFGHGIHQCIGQGLARAQLQIALPAVFERFPGLRLAVPDEEISYRENHEFLSVRHIPVAW</sequence>
<dbReference type="PROSITE" id="PS00086">
    <property type="entry name" value="CYTOCHROME_P450"/>
    <property type="match status" value="1"/>
</dbReference>
<reference evidence="9 10" key="1">
    <citation type="submission" date="2019-10" db="EMBL/GenBank/DDBJ databases">
        <title>Streptomyces sp. strain GY16 isolated from leaves of Broussonetia papyrifera.</title>
        <authorList>
            <person name="Mo P."/>
        </authorList>
    </citation>
    <scope>NUCLEOTIDE SEQUENCE [LARGE SCALE GENOMIC DNA]</scope>
    <source>
        <strain evidence="9 10">GY16</strain>
    </source>
</reference>
<evidence type="ECO:0000313" key="9">
    <source>
        <dbReference type="EMBL" id="QFR00471.1"/>
    </source>
</evidence>
<evidence type="ECO:0000313" key="10">
    <source>
        <dbReference type="Proteomes" id="UP000327294"/>
    </source>
</evidence>
<name>A0A5P8KBS5_9ACTN</name>
<keyword evidence="5 7" id="KW-0408">Iron</keyword>
<dbReference type="InterPro" id="IPR001128">
    <property type="entry name" value="Cyt_P450"/>
</dbReference>
<dbReference type="Gene3D" id="1.10.630.10">
    <property type="entry name" value="Cytochrome P450"/>
    <property type="match status" value="1"/>
</dbReference>
<dbReference type="PRINTS" id="PR00385">
    <property type="entry name" value="P450"/>
</dbReference>
<dbReference type="AlphaFoldDB" id="A0A5P8KBS5"/>
<protein>
    <submittedName>
        <fullName evidence="9">Cytochrome P450</fullName>
    </submittedName>
</protein>
<dbReference type="CDD" id="cd11030">
    <property type="entry name" value="CYP105-like"/>
    <property type="match status" value="1"/>
</dbReference>
<keyword evidence="4 7" id="KW-0560">Oxidoreductase</keyword>
<keyword evidence="3 7" id="KW-0479">Metal-binding</keyword>
<evidence type="ECO:0000256" key="2">
    <source>
        <dbReference type="ARBA" id="ARBA00022617"/>
    </source>
</evidence>
<dbReference type="GO" id="GO:0004497">
    <property type="term" value="F:monooxygenase activity"/>
    <property type="evidence" value="ECO:0007669"/>
    <property type="project" value="UniProtKB-KW"/>
</dbReference>
<keyword evidence="2 7" id="KW-0349">Heme</keyword>
<keyword evidence="6 7" id="KW-0503">Monooxygenase</keyword>
<dbReference type="PANTHER" id="PTHR46696:SF1">
    <property type="entry name" value="CYTOCHROME P450 YJIB-RELATED"/>
    <property type="match status" value="1"/>
</dbReference>
<evidence type="ECO:0000256" key="8">
    <source>
        <dbReference type="SAM" id="MobiDB-lite"/>
    </source>
</evidence>
<evidence type="ECO:0000256" key="6">
    <source>
        <dbReference type="ARBA" id="ARBA00023033"/>
    </source>
</evidence>
<evidence type="ECO:0000256" key="1">
    <source>
        <dbReference type="ARBA" id="ARBA00010617"/>
    </source>
</evidence>
<organism evidence="9 10">
    <name type="scientific">Streptomyces phaeolivaceus</name>
    <dbReference type="NCBI Taxonomy" id="2653200"/>
    <lineage>
        <taxon>Bacteria</taxon>
        <taxon>Bacillati</taxon>
        <taxon>Actinomycetota</taxon>
        <taxon>Actinomycetes</taxon>
        <taxon>Kitasatosporales</taxon>
        <taxon>Streptomycetaceae</taxon>
        <taxon>Streptomyces</taxon>
    </lineage>
</organism>
<comment type="similarity">
    <text evidence="1 7">Belongs to the cytochrome P450 family.</text>
</comment>
<dbReference type="FunFam" id="1.10.630.10:FF:000018">
    <property type="entry name" value="Cytochrome P450 monooxygenase"/>
    <property type="match status" value="1"/>
</dbReference>
<dbReference type="PANTHER" id="PTHR46696">
    <property type="entry name" value="P450, PUTATIVE (EUROFUNG)-RELATED"/>
    <property type="match status" value="1"/>
</dbReference>
<dbReference type="InterPro" id="IPR002397">
    <property type="entry name" value="Cyt_P450_B"/>
</dbReference>
<dbReference type="GO" id="GO:0020037">
    <property type="term" value="F:heme binding"/>
    <property type="evidence" value="ECO:0007669"/>
    <property type="project" value="InterPro"/>
</dbReference>
<gene>
    <name evidence="9" type="ORF">F9278_34675</name>
</gene>
<evidence type="ECO:0000256" key="3">
    <source>
        <dbReference type="ARBA" id="ARBA00022723"/>
    </source>
</evidence>
<dbReference type="Proteomes" id="UP000327294">
    <property type="component" value="Chromosome"/>
</dbReference>
<dbReference type="RefSeq" id="WP_152171826.1">
    <property type="nucleotide sequence ID" value="NZ_CP045096.1"/>
</dbReference>
<dbReference type="InterPro" id="IPR036396">
    <property type="entry name" value="Cyt_P450_sf"/>
</dbReference>
<dbReference type="EMBL" id="CP045096">
    <property type="protein sequence ID" value="QFR00471.1"/>
    <property type="molecule type" value="Genomic_DNA"/>
</dbReference>
<dbReference type="GO" id="GO:0005506">
    <property type="term" value="F:iron ion binding"/>
    <property type="evidence" value="ECO:0007669"/>
    <property type="project" value="InterPro"/>
</dbReference>
<dbReference type="KEGG" id="sphv:F9278_34675"/>